<organism evidence="1 2">
    <name type="scientific">Actinomyces israelii</name>
    <dbReference type="NCBI Taxonomy" id="1659"/>
    <lineage>
        <taxon>Bacteria</taxon>
        <taxon>Bacillati</taxon>
        <taxon>Actinomycetota</taxon>
        <taxon>Actinomycetes</taxon>
        <taxon>Actinomycetales</taxon>
        <taxon>Actinomycetaceae</taxon>
        <taxon>Actinomyces</taxon>
    </lineage>
</organism>
<evidence type="ECO:0008006" key="3">
    <source>
        <dbReference type="Google" id="ProtNLM"/>
    </source>
</evidence>
<dbReference type="InterPro" id="IPR011009">
    <property type="entry name" value="Kinase-like_dom_sf"/>
</dbReference>
<protein>
    <recommendedName>
        <fullName evidence="3">Aminoglycoside phosphotransferase domain-containing protein</fullName>
    </recommendedName>
</protein>
<proteinExistence type="predicted"/>
<dbReference type="Pfam" id="PF06293">
    <property type="entry name" value="Kdo"/>
    <property type="match status" value="1"/>
</dbReference>
<dbReference type="EMBL" id="JAPTMY010000049">
    <property type="protein sequence ID" value="MCZ0859352.1"/>
    <property type="molecule type" value="Genomic_DNA"/>
</dbReference>
<name>A0ABT4IC91_9ACTO</name>
<accession>A0ABT4IC91</accession>
<dbReference type="SUPFAM" id="SSF56112">
    <property type="entry name" value="Protein kinase-like (PK-like)"/>
    <property type="match status" value="1"/>
</dbReference>
<keyword evidence="2" id="KW-1185">Reference proteome</keyword>
<reference evidence="1" key="1">
    <citation type="submission" date="2022-10" db="EMBL/GenBank/DDBJ databases">
        <title>Genome sequence of Actinomyces israelii ATCC 10048.</title>
        <authorList>
            <person name="Watt R.M."/>
            <person name="Tong W.M."/>
        </authorList>
    </citation>
    <scope>NUCLEOTIDE SEQUENCE</scope>
    <source>
        <strain evidence="1">ATCC 10048</strain>
    </source>
</reference>
<evidence type="ECO:0000313" key="1">
    <source>
        <dbReference type="EMBL" id="MCZ0859352.1"/>
    </source>
</evidence>
<evidence type="ECO:0000313" key="2">
    <source>
        <dbReference type="Proteomes" id="UP001072034"/>
    </source>
</evidence>
<gene>
    <name evidence="1" type="ORF">OHJ16_15040</name>
</gene>
<comment type="caution">
    <text evidence="1">The sequence shown here is derived from an EMBL/GenBank/DDBJ whole genome shotgun (WGS) entry which is preliminary data.</text>
</comment>
<dbReference type="Proteomes" id="UP001072034">
    <property type="component" value="Unassembled WGS sequence"/>
</dbReference>
<sequence>MTHPPFSPSPATGRATERERLLAARELSLRLGCRLTANPVDQLAIGDSAHGVFFLSDAMRNISVAVKIHRTPERGQRELEALRRAREYGLTALIPEFDRVVDVSGVDGAFLVTTTMPGLDPLTTTDWEGSGDWSGYVGEDAYRERIAPTLEGTSRHIARMHRHLTHGDLQLKNIATALCAPDDGYVTYDLEGSTFREDCRDDQDEHDYLTRCVEDLLTYVRSLISKGFLAHSSTEIFEGELLDRIIGPYLEAGGNPAVLDGNLLESCVDAHYFRDR</sequence>
<dbReference type="RefSeq" id="WP_268918574.1">
    <property type="nucleotide sequence ID" value="NZ_JAPTMY010000049.1"/>
</dbReference>